<sequence>MLSDARGPMVQNGFQGAAKLMWQRLPQLPLANPPRETYTPQQIGRRQFLLNELADRQRLVEAGLTEVSRGETFSLPSSWILESCEGATKWSEISSYHSALVQSGLYLSELASKVAGPRERAQKQHQASRAAVDQPMSVSESCLQAYRNVREKKPKLNMRINEDMQSAEKAAKRE</sequence>
<name>A0A6G1J0C9_9PLEO</name>
<protein>
    <submittedName>
        <fullName evidence="1">Uncharacterized protein</fullName>
    </submittedName>
</protein>
<evidence type="ECO:0000313" key="1">
    <source>
        <dbReference type="EMBL" id="KAF2683673.1"/>
    </source>
</evidence>
<organism evidence="1 2">
    <name type="scientific">Lentithecium fluviatile CBS 122367</name>
    <dbReference type="NCBI Taxonomy" id="1168545"/>
    <lineage>
        <taxon>Eukaryota</taxon>
        <taxon>Fungi</taxon>
        <taxon>Dikarya</taxon>
        <taxon>Ascomycota</taxon>
        <taxon>Pezizomycotina</taxon>
        <taxon>Dothideomycetes</taxon>
        <taxon>Pleosporomycetidae</taxon>
        <taxon>Pleosporales</taxon>
        <taxon>Massarineae</taxon>
        <taxon>Lentitheciaceae</taxon>
        <taxon>Lentithecium</taxon>
    </lineage>
</organism>
<accession>A0A6G1J0C9</accession>
<dbReference type="AlphaFoldDB" id="A0A6G1J0C9"/>
<dbReference type="EMBL" id="MU005583">
    <property type="protein sequence ID" value="KAF2683673.1"/>
    <property type="molecule type" value="Genomic_DNA"/>
</dbReference>
<proteinExistence type="predicted"/>
<dbReference type="Proteomes" id="UP000799291">
    <property type="component" value="Unassembled WGS sequence"/>
</dbReference>
<evidence type="ECO:0000313" key="2">
    <source>
        <dbReference type="Proteomes" id="UP000799291"/>
    </source>
</evidence>
<reference evidence="1" key="1">
    <citation type="journal article" date="2020" name="Stud. Mycol.">
        <title>101 Dothideomycetes genomes: a test case for predicting lifestyles and emergence of pathogens.</title>
        <authorList>
            <person name="Haridas S."/>
            <person name="Albert R."/>
            <person name="Binder M."/>
            <person name="Bloem J."/>
            <person name="Labutti K."/>
            <person name="Salamov A."/>
            <person name="Andreopoulos B."/>
            <person name="Baker S."/>
            <person name="Barry K."/>
            <person name="Bills G."/>
            <person name="Bluhm B."/>
            <person name="Cannon C."/>
            <person name="Castanera R."/>
            <person name="Culley D."/>
            <person name="Daum C."/>
            <person name="Ezra D."/>
            <person name="Gonzalez J."/>
            <person name="Henrissat B."/>
            <person name="Kuo A."/>
            <person name="Liang C."/>
            <person name="Lipzen A."/>
            <person name="Lutzoni F."/>
            <person name="Magnuson J."/>
            <person name="Mondo S."/>
            <person name="Nolan M."/>
            <person name="Ohm R."/>
            <person name="Pangilinan J."/>
            <person name="Park H.-J."/>
            <person name="Ramirez L."/>
            <person name="Alfaro M."/>
            <person name="Sun H."/>
            <person name="Tritt A."/>
            <person name="Yoshinaga Y."/>
            <person name="Zwiers L.-H."/>
            <person name="Turgeon B."/>
            <person name="Goodwin S."/>
            <person name="Spatafora J."/>
            <person name="Crous P."/>
            <person name="Grigoriev I."/>
        </authorList>
    </citation>
    <scope>NUCLEOTIDE SEQUENCE</scope>
    <source>
        <strain evidence="1">CBS 122367</strain>
    </source>
</reference>
<keyword evidence="2" id="KW-1185">Reference proteome</keyword>
<gene>
    <name evidence="1" type="ORF">K458DRAFT_40920</name>
</gene>